<name>A0A2A8D192_9BACT</name>
<gene>
    <name evidence="1" type="ORF">CRI94_06025</name>
</gene>
<comment type="caution">
    <text evidence="1">The sequence shown here is derived from an EMBL/GenBank/DDBJ whole genome shotgun (WGS) entry which is preliminary data.</text>
</comment>
<evidence type="ECO:0000313" key="2">
    <source>
        <dbReference type="Proteomes" id="UP000220102"/>
    </source>
</evidence>
<dbReference type="AlphaFoldDB" id="A0A2A8D192"/>
<keyword evidence="2" id="KW-1185">Reference proteome</keyword>
<dbReference type="Proteomes" id="UP000220102">
    <property type="component" value="Unassembled WGS sequence"/>
</dbReference>
<dbReference type="EMBL" id="PDEQ01000002">
    <property type="protein sequence ID" value="PEN14686.1"/>
    <property type="molecule type" value="Genomic_DNA"/>
</dbReference>
<sequence>METTESAADSLINPSLRALLHDIVDYAGLFPPADLPLDEAMHNYMQYRHEYERWMLNRFVIPVKRLDELSTYAKQFRQGEPFSFSVLGTGGATEGDFLAAFDSDLQAIDAFDEYHAGAAQAEVMEVRLPASLFSAAASDIESFFDAIDAASARAGIAKLDLFLEIPLAPQTHEAIERFAAAAAEFNSRQSLPARTTIGLKIRCGGVHPEEVPDVEHVAHAITTCRNAGVRMKATAGLHHPVRHHDDDVGTMMHGFFNVFGAAVMASEHKLDKAGVQAILNEDNAENFQFLKDSFAWRDVRCPIAGVDHARENLITSFGSCSFEEPVDDLQDLDLM</sequence>
<reference evidence="1 2" key="1">
    <citation type="submission" date="2017-10" db="EMBL/GenBank/DDBJ databases">
        <title>Draft genome of Longibacter Salinarum.</title>
        <authorList>
            <person name="Goh K.M."/>
            <person name="Shamsir M.S."/>
            <person name="Lim S.W."/>
        </authorList>
    </citation>
    <scope>NUCLEOTIDE SEQUENCE [LARGE SCALE GENOMIC DNA]</scope>
    <source>
        <strain evidence="1 2">KCTC 52045</strain>
    </source>
</reference>
<organism evidence="1 2">
    <name type="scientific">Longibacter salinarum</name>
    <dbReference type="NCBI Taxonomy" id="1850348"/>
    <lineage>
        <taxon>Bacteria</taxon>
        <taxon>Pseudomonadati</taxon>
        <taxon>Rhodothermota</taxon>
        <taxon>Rhodothermia</taxon>
        <taxon>Rhodothermales</taxon>
        <taxon>Salisaetaceae</taxon>
        <taxon>Longibacter</taxon>
    </lineage>
</organism>
<evidence type="ECO:0008006" key="3">
    <source>
        <dbReference type="Google" id="ProtNLM"/>
    </source>
</evidence>
<accession>A0A2A8D192</accession>
<proteinExistence type="predicted"/>
<dbReference type="RefSeq" id="WP_098074859.1">
    <property type="nucleotide sequence ID" value="NZ_PDEQ01000002.1"/>
</dbReference>
<evidence type="ECO:0000313" key="1">
    <source>
        <dbReference type="EMBL" id="PEN14686.1"/>
    </source>
</evidence>
<protein>
    <recommendedName>
        <fullName evidence="3">Aldolase</fullName>
    </recommendedName>
</protein>
<dbReference type="OrthoDB" id="9778153at2"/>